<dbReference type="Pfam" id="PF01757">
    <property type="entry name" value="Acyl_transf_3"/>
    <property type="match status" value="1"/>
</dbReference>
<gene>
    <name evidence="4" type="ORF">SAMN05444365_104276</name>
</gene>
<evidence type="ECO:0000313" key="4">
    <source>
        <dbReference type="EMBL" id="SDY94951.1"/>
    </source>
</evidence>
<evidence type="ECO:0000259" key="3">
    <source>
        <dbReference type="Pfam" id="PF01757"/>
    </source>
</evidence>
<feature type="transmembrane region" description="Helical" evidence="2">
    <location>
        <begin position="330"/>
        <end position="357"/>
    </location>
</feature>
<accession>A0A1H3P1M5</accession>
<name>A0A1H3P1M5_9ACTN</name>
<keyword evidence="4" id="KW-0012">Acyltransferase</keyword>
<evidence type="ECO:0000256" key="2">
    <source>
        <dbReference type="SAM" id="Phobius"/>
    </source>
</evidence>
<feature type="transmembrane region" description="Helical" evidence="2">
    <location>
        <begin position="90"/>
        <end position="112"/>
    </location>
</feature>
<dbReference type="EMBL" id="FNPH01000004">
    <property type="protein sequence ID" value="SDY94951.1"/>
    <property type="molecule type" value="Genomic_DNA"/>
</dbReference>
<proteinExistence type="predicted"/>
<feature type="compositionally biased region" description="Low complexity" evidence="1">
    <location>
        <begin position="1"/>
        <end position="13"/>
    </location>
</feature>
<feature type="transmembrane region" description="Helical" evidence="2">
    <location>
        <begin position="452"/>
        <end position="475"/>
    </location>
</feature>
<dbReference type="Proteomes" id="UP000242415">
    <property type="component" value="Unassembled WGS sequence"/>
</dbReference>
<feature type="transmembrane region" description="Helical" evidence="2">
    <location>
        <begin position="195"/>
        <end position="215"/>
    </location>
</feature>
<keyword evidence="5" id="KW-1185">Reference proteome</keyword>
<protein>
    <submittedName>
        <fullName evidence="4">Acyltransferase family protein</fullName>
    </submittedName>
</protein>
<feature type="transmembrane region" description="Helical" evidence="2">
    <location>
        <begin position="133"/>
        <end position="154"/>
    </location>
</feature>
<evidence type="ECO:0000256" key="1">
    <source>
        <dbReference type="SAM" id="MobiDB-lite"/>
    </source>
</evidence>
<dbReference type="InterPro" id="IPR002656">
    <property type="entry name" value="Acyl_transf_3_dom"/>
</dbReference>
<feature type="transmembrane region" description="Helical" evidence="2">
    <location>
        <begin position="221"/>
        <end position="241"/>
    </location>
</feature>
<feature type="domain" description="Acyltransferase 3" evidence="3">
    <location>
        <begin position="45"/>
        <end position="388"/>
    </location>
</feature>
<keyword evidence="2" id="KW-0812">Transmembrane</keyword>
<keyword evidence="2" id="KW-1133">Transmembrane helix</keyword>
<dbReference type="GO" id="GO:0016747">
    <property type="term" value="F:acyltransferase activity, transferring groups other than amino-acyl groups"/>
    <property type="evidence" value="ECO:0007669"/>
    <property type="project" value="InterPro"/>
</dbReference>
<dbReference type="STRING" id="405436.SAMN05444365_104276"/>
<evidence type="ECO:0000313" key="5">
    <source>
        <dbReference type="Proteomes" id="UP000242415"/>
    </source>
</evidence>
<feature type="transmembrane region" description="Helical" evidence="2">
    <location>
        <begin position="293"/>
        <end position="309"/>
    </location>
</feature>
<feature type="transmembrane region" description="Helical" evidence="2">
    <location>
        <begin position="166"/>
        <end position="188"/>
    </location>
</feature>
<feature type="transmembrane region" description="Helical" evidence="2">
    <location>
        <begin position="422"/>
        <end position="440"/>
    </location>
</feature>
<sequence>MVGGPSVRPAAGPSAPPGGPRADTLRRMRRVRQLAEQTPPSRERFVDLLRALAITAVVLGHWMVVAIGYTPDGRLTGHSALVDLRWAAPVTWVVQVLPLFFLVGGYANAVSLDSHRGRGGDAAAWLLERATRLLRPTTVLLVVFAVGAGVARLLGAAPTEIRTAVWFASIPLWFLSAYLVVVLLTPVMLPLHRRFGLAVPAVLAVLVALGDLVRFRHGPHPLAGANLLFGWLAIHQLGFAWREGRLPPRPAVGVPLLIGGLAVALLATVPGPYPVSMIDVPGERLHNMSPPSLALLGLAAAQTGLVLSLRDPVERWLRRRTRPWRMVVAVNSVVLTIFLWHMTAVLLVVGALAAVHALPTPPVNSTAWLLWRVPWLLILSVALAVLVAVFGRFELRGGRGPAPWWVRRLPRRLATPLDRPRARAALTVLGFALAVLGLVVNNVAPTTAPEPLGVPVGALVAFGLGVALLGTLRAAPHRAVAPPRP</sequence>
<reference evidence="5" key="1">
    <citation type="submission" date="2016-10" db="EMBL/GenBank/DDBJ databases">
        <authorList>
            <person name="Varghese N."/>
            <person name="Submissions S."/>
        </authorList>
    </citation>
    <scope>NUCLEOTIDE SEQUENCE [LARGE SCALE GENOMIC DNA]</scope>
    <source>
        <strain evidence="5">DSM 45245</strain>
    </source>
</reference>
<feature type="transmembrane region" description="Helical" evidence="2">
    <location>
        <begin position="48"/>
        <end position="70"/>
    </location>
</feature>
<dbReference type="AlphaFoldDB" id="A0A1H3P1M5"/>
<feature type="transmembrane region" description="Helical" evidence="2">
    <location>
        <begin position="369"/>
        <end position="390"/>
    </location>
</feature>
<keyword evidence="4" id="KW-0808">Transferase</keyword>
<keyword evidence="2" id="KW-0472">Membrane</keyword>
<feature type="region of interest" description="Disordered" evidence="1">
    <location>
        <begin position="1"/>
        <end position="24"/>
    </location>
</feature>
<feature type="transmembrane region" description="Helical" evidence="2">
    <location>
        <begin position="253"/>
        <end position="273"/>
    </location>
</feature>
<organism evidence="4 5">
    <name type="scientific">Micromonospora pattaloongensis</name>
    <dbReference type="NCBI Taxonomy" id="405436"/>
    <lineage>
        <taxon>Bacteria</taxon>
        <taxon>Bacillati</taxon>
        <taxon>Actinomycetota</taxon>
        <taxon>Actinomycetes</taxon>
        <taxon>Micromonosporales</taxon>
        <taxon>Micromonosporaceae</taxon>
        <taxon>Micromonospora</taxon>
    </lineage>
</organism>